<sequence length="103" mass="10344">MRITAIGDRPMALACRAGGIARAVACADAEEAEHALTGALAEKDIGVILVLDRYLAAIPGPQIPGVYPVVIGVPGPSGPVHGEDTVARAVRRVAGRGLPGVSG</sequence>
<gene>
    <name evidence="4" type="ORF">HWN36_06810</name>
</gene>
<keyword evidence="3" id="KW-0406">Ion transport</keyword>
<reference evidence="4 5" key="1">
    <citation type="submission" date="2020-06" db="EMBL/GenBank/DDBJ databases">
        <title>Methanofollis fontis sp. nov., a methanogen isolated from marine sediments near a cold seep at Four-Way Closure Ridge offshore southwestern Taiwan.</title>
        <authorList>
            <person name="Chen S.-C."/>
            <person name="Teng N.-H."/>
            <person name="Lin Y.-S."/>
            <person name="Lai M.-C."/>
            <person name="Chen H.-H."/>
            <person name="Wang C.-C."/>
        </authorList>
    </citation>
    <scope>NUCLEOTIDE SEQUENCE [LARGE SCALE GENOMIC DNA]</scope>
    <source>
        <strain evidence="4 5">DSM 2702</strain>
    </source>
</reference>
<dbReference type="InterPro" id="IPR036906">
    <property type="entry name" value="ATPase_V1_fsu_sf"/>
</dbReference>
<comment type="similarity">
    <text evidence="1">Belongs to the V-ATPase F subunit family.</text>
</comment>
<proteinExistence type="inferred from homology"/>
<evidence type="ECO:0008006" key="6">
    <source>
        <dbReference type="Google" id="ProtNLM"/>
    </source>
</evidence>
<protein>
    <recommendedName>
        <fullName evidence="6">V-type ATP synthase subunit F</fullName>
    </recommendedName>
</protein>
<dbReference type="SUPFAM" id="SSF159468">
    <property type="entry name" value="AtpF-like"/>
    <property type="match status" value="1"/>
</dbReference>
<keyword evidence="2" id="KW-0813">Transport</keyword>
<evidence type="ECO:0000256" key="3">
    <source>
        <dbReference type="ARBA" id="ARBA00023065"/>
    </source>
</evidence>
<name>A0A7K4HPD1_9EURY</name>
<dbReference type="RefSeq" id="WP_176788657.1">
    <property type="nucleotide sequence ID" value="NZ_JABXWR010000001.1"/>
</dbReference>
<evidence type="ECO:0000313" key="4">
    <source>
        <dbReference type="EMBL" id="NVO67022.1"/>
    </source>
</evidence>
<dbReference type="Proteomes" id="UP000570823">
    <property type="component" value="Unassembled WGS sequence"/>
</dbReference>
<evidence type="ECO:0000256" key="2">
    <source>
        <dbReference type="ARBA" id="ARBA00022448"/>
    </source>
</evidence>
<evidence type="ECO:0000313" key="5">
    <source>
        <dbReference type="Proteomes" id="UP000570823"/>
    </source>
</evidence>
<dbReference type="InterPro" id="IPR008218">
    <property type="entry name" value="ATPase_V1-cplx_f_g_su"/>
</dbReference>
<comment type="caution">
    <text evidence="4">The sequence shown here is derived from an EMBL/GenBank/DDBJ whole genome shotgun (WGS) entry which is preliminary data.</text>
</comment>
<dbReference type="EMBL" id="JABXWR010000001">
    <property type="protein sequence ID" value="NVO67022.1"/>
    <property type="molecule type" value="Genomic_DNA"/>
</dbReference>
<dbReference type="Pfam" id="PF01990">
    <property type="entry name" value="ATP-synt_F"/>
    <property type="match status" value="1"/>
</dbReference>
<evidence type="ECO:0000256" key="1">
    <source>
        <dbReference type="ARBA" id="ARBA00010148"/>
    </source>
</evidence>
<dbReference type="GO" id="GO:0046961">
    <property type="term" value="F:proton-transporting ATPase activity, rotational mechanism"/>
    <property type="evidence" value="ECO:0007669"/>
    <property type="project" value="InterPro"/>
</dbReference>
<keyword evidence="5" id="KW-1185">Reference proteome</keyword>
<dbReference type="Gene3D" id="3.40.50.10580">
    <property type="entry name" value="ATPase, V1 complex, subunit F"/>
    <property type="match status" value="1"/>
</dbReference>
<organism evidence="4 5">
    <name type="scientific">Methanofollis tationis</name>
    <dbReference type="NCBI Taxonomy" id="81417"/>
    <lineage>
        <taxon>Archaea</taxon>
        <taxon>Methanobacteriati</taxon>
        <taxon>Methanobacteriota</taxon>
        <taxon>Stenosarchaea group</taxon>
        <taxon>Methanomicrobia</taxon>
        <taxon>Methanomicrobiales</taxon>
        <taxon>Methanomicrobiaceae</taxon>
        <taxon>Methanofollis</taxon>
    </lineage>
</organism>
<accession>A0A7K4HPD1</accession>
<dbReference type="AlphaFoldDB" id="A0A7K4HPD1"/>